<dbReference type="AlphaFoldDB" id="A0A9E6XX15"/>
<proteinExistence type="predicted"/>
<dbReference type="KEGG" id="sbae:DSM104329_02135"/>
<evidence type="ECO:0008006" key="4">
    <source>
        <dbReference type="Google" id="ProtNLM"/>
    </source>
</evidence>
<dbReference type="Pfam" id="PF11832">
    <property type="entry name" value="DUF3352"/>
    <property type="match status" value="1"/>
</dbReference>
<dbReference type="PROSITE" id="PS51257">
    <property type="entry name" value="PROKAR_LIPOPROTEIN"/>
    <property type="match status" value="1"/>
</dbReference>
<gene>
    <name evidence="2" type="ORF">DSM104329_02135</name>
</gene>
<keyword evidence="3" id="KW-1185">Reference proteome</keyword>
<name>A0A9E6XX15_9ACTN</name>
<protein>
    <recommendedName>
        <fullName evidence="4">DUF3352 domain-containing protein</fullName>
    </recommendedName>
</protein>
<feature type="signal peptide" evidence="1">
    <location>
        <begin position="1"/>
        <end position="27"/>
    </location>
</feature>
<accession>A0A9E6XX15</accession>
<dbReference type="Proteomes" id="UP001162834">
    <property type="component" value="Chromosome"/>
</dbReference>
<dbReference type="EMBL" id="CP087164">
    <property type="protein sequence ID" value="UGS35740.1"/>
    <property type="molecule type" value="Genomic_DNA"/>
</dbReference>
<evidence type="ECO:0000313" key="2">
    <source>
        <dbReference type="EMBL" id="UGS35740.1"/>
    </source>
</evidence>
<keyword evidence="1" id="KW-0732">Signal</keyword>
<organism evidence="2 3">
    <name type="scientific">Capillimicrobium parvum</name>
    <dbReference type="NCBI Taxonomy" id="2884022"/>
    <lineage>
        <taxon>Bacteria</taxon>
        <taxon>Bacillati</taxon>
        <taxon>Actinomycetota</taxon>
        <taxon>Thermoleophilia</taxon>
        <taxon>Solirubrobacterales</taxon>
        <taxon>Capillimicrobiaceae</taxon>
        <taxon>Capillimicrobium</taxon>
    </lineage>
</organism>
<sequence>MVKTTFARRARRATLAACAGAVALGLAACGSGGGSGDANPAEAVPSSAPIYIQATLRPDGELKTNTENALKKILKTDDPGAKIVQGLESGDNKVSFKDDIEPWLGNDAGLFFTSFSGDNPVGAAVVASSDNDKAQAFIDKQTKGGKDKSYNDTSYRLDGDTAVGIVGDYLVAGSERGFRTVVDTVNGDGVENMSQNDEYNTALSSVGEQDALGTIYVSTNGLIDALARSGGVPAQTLSGVRQAIASSGGRATVAKLGVTQDAIAIDAATLGVKQSSNAPAAGNAAAALAALPGDSWLGFGVSSIGDRLRSGLQQITQLGSVGGTDVSGQLDTIQQQLGIDFERDLFSWMGDGGLFVRGTSIAQIGGALVVQSSDPTATKSAIRKIARLIPQVSPTTDVSAATGVAGADDGIAVTPSGFPFPILLVTAGDKFVAGVSKQAVEAAISPTSKLSDSPSFKQASAALSGVDPTFFFDVQPVLTLADGLGAGDDPQFARVRSYLQQFGSVAAGSKRDGDTQRFKLVLTLK</sequence>
<reference evidence="2" key="1">
    <citation type="journal article" date="2022" name="Int. J. Syst. Evol. Microbiol.">
        <title>Pseudomonas aegrilactucae sp. nov. and Pseudomonas morbosilactucae sp. nov., pathogens causing bacterial rot of lettuce in Japan.</title>
        <authorList>
            <person name="Sawada H."/>
            <person name="Fujikawa T."/>
            <person name="Satou M."/>
        </authorList>
    </citation>
    <scope>NUCLEOTIDE SEQUENCE</scope>
    <source>
        <strain evidence="2">0166_1</strain>
    </source>
</reference>
<evidence type="ECO:0000313" key="3">
    <source>
        <dbReference type="Proteomes" id="UP001162834"/>
    </source>
</evidence>
<dbReference type="InterPro" id="IPR021787">
    <property type="entry name" value="DUF3352"/>
</dbReference>
<evidence type="ECO:0000256" key="1">
    <source>
        <dbReference type="SAM" id="SignalP"/>
    </source>
</evidence>
<dbReference type="RefSeq" id="WP_259315422.1">
    <property type="nucleotide sequence ID" value="NZ_CP087164.1"/>
</dbReference>
<feature type="chain" id="PRO_5039261612" description="DUF3352 domain-containing protein" evidence="1">
    <location>
        <begin position="28"/>
        <end position="525"/>
    </location>
</feature>